<evidence type="ECO:0000313" key="2">
    <source>
        <dbReference type="EMBL" id="SHF22578.1"/>
    </source>
</evidence>
<protein>
    <submittedName>
        <fullName evidence="2">Bifunctional non-homologous end joining protein LigD</fullName>
    </submittedName>
</protein>
<dbReference type="OrthoDB" id="9802472at2"/>
<proteinExistence type="predicted"/>
<dbReference type="AlphaFoldDB" id="A0A1M4ZX75"/>
<sequence>MATATATEVTLEGKNIKLTNLNKLMWPEGLTKAHLVKYYTDIAPYLLPYIKGRPLVMKRYPHGIEGEYFYQKECPDYAPEWIQTVSIPHTEKRVNYIVCEDVPTLVWLANQGCIEIHAWLSQKSNVECPDIAIIDLDPGDQAGFQDVMEVALVVRQALHHLHLKGYPKTSGASGIHILIPLKPVHTFREVTRAMGLVAGLVAEVFPNKATIERSLEKREKNKVYVDYLQNTRGKSMAWIYSLRPLPGAPVSTPVLWEEIERMGITPADFTMNTIFRRLRLFGDLHRDIAKHPQDLSHILAIHK</sequence>
<dbReference type="RefSeq" id="WP_143157055.1">
    <property type="nucleotide sequence ID" value="NZ_FQUY01000015.1"/>
</dbReference>
<dbReference type="InterPro" id="IPR014145">
    <property type="entry name" value="LigD_pol_dom"/>
</dbReference>
<gene>
    <name evidence="2" type="ORF">SAMN02745133_02111</name>
</gene>
<name>A0A1M4ZX75_9FIRM</name>
<dbReference type="Pfam" id="PF21686">
    <property type="entry name" value="LigD_Prim-Pol"/>
    <property type="match status" value="1"/>
</dbReference>
<accession>A0A1M4ZX75</accession>
<dbReference type="EMBL" id="FQUY01000015">
    <property type="protein sequence ID" value="SHF22578.1"/>
    <property type="molecule type" value="Genomic_DNA"/>
</dbReference>
<dbReference type="InterPro" id="IPR052171">
    <property type="entry name" value="NHEJ_LigD"/>
</dbReference>
<organism evidence="2 3">
    <name type="scientific">Desulforamulus putei DSM 12395</name>
    <dbReference type="NCBI Taxonomy" id="1121429"/>
    <lineage>
        <taxon>Bacteria</taxon>
        <taxon>Bacillati</taxon>
        <taxon>Bacillota</taxon>
        <taxon>Clostridia</taxon>
        <taxon>Eubacteriales</taxon>
        <taxon>Peptococcaceae</taxon>
        <taxon>Desulforamulus</taxon>
    </lineage>
</organism>
<dbReference type="STRING" id="1121429.SAMN02745133_02111"/>
<reference evidence="3" key="1">
    <citation type="submission" date="2016-11" db="EMBL/GenBank/DDBJ databases">
        <authorList>
            <person name="Varghese N."/>
            <person name="Submissions S."/>
        </authorList>
    </citation>
    <scope>NUCLEOTIDE SEQUENCE [LARGE SCALE GENOMIC DNA]</scope>
    <source>
        <strain evidence="3">DSM 12395</strain>
    </source>
</reference>
<keyword evidence="3" id="KW-1185">Reference proteome</keyword>
<evidence type="ECO:0000313" key="3">
    <source>
        <dbReference type="Proteomes" id="UP000184148"/>
    </source>
</evidence>
<dbReference type="Gene3D" id="3.90.920.10">
    <property type="entry name" value="DNA primase, PRIM domain"/>
    <property type="match status" value="1"/>
</dbReference>
<dbReference type="Proteomes" id="UP000184148">
    <property type="component" value="Unassembled WGS sequence"/>
</dbReference>
<dbReference type="PANTHER" id="PTHR42705:SF3">
    <property type="entry name" value="ATP-DEPENDENT DNA LIGASE"/>
    <property type="match status" value="1"/>
</dbReference>
<dbReference type="CDD" id="cd04865">
    <property type="entry name" value="LigD_Pol_like_2"/>
    <property type="match status" value="1"/>
</dbReference>
<dbReference type="NCBIfam" id="TIGR02778">
    <property type="entry name" value="ligD_pol"/>
    <property type="match status" value="1"/>
</dbReference>
<evidence type="ECO:0000259" key="1">
    <source>
        <dbReference type="Pfam" id="PF21686"/>
    </source>
</evidence>
<feature type="domain" description="DNA ligase D polymerase" evidence="1">
    <location>
        <begin position="31"/>
        <end position="284"/>
    </location>
</feature>
<dbReference type="PANTHER" id="PTHR42705">
    <property type="entry name" value="BIFUNCTIONAL NON-HOMOLOGOUS END JOINING PROTEIN LIGD"/>
    <property type="match status" value="1"/>
</dbReference>